<dbReference type="Pfam" id="PF02224">
    <property type="entry name" value="Cytidylate_kin"/>
    <property type="match status" value="1"/>
</dbReference>
<comment type="similarity">
    <text evidence="1 8">Belongs to the cytidylate kinase family. Type 1 subfamily.</text>
</comment>
<dbReference type="EC" id="2.7.4.25" evidence="8"/>
<sequence length="231" mass="25004">MEKKVPVITIDGPSGSGKGTICQLLAARLGYHYLDSGALYRLLALAAKRHGVAFDNVESLAVLAAHMDISFRTQDNGDAPRVMLEGEDVSSLIRTESVGTEASLVAAFPEVRTALLQRQRAFAVMPGLVADGRDMGTVVFTDADAKIFLTASPEERAERRYNQLIDKGESVSLAALVERVRKRDERDMNRKVSPMVPAANAILLDSTGMSIDEVLQKVVDHVTANGIDLPQ</sequence>
<evidence type="ECO:0000256" key="6">
    <source>
        <dbReference type="ARBA" id="ARBA00047615"/>
    </source>
</evidence>
<dbReference type="AlphaFoldDB" id="A0AAW8AXM5"/>
<dbReference type="Proteomes" id="UP001178354">
    <property type="component" value="Unassembled WGS sequence"/>
</dbReference>
<dbReference type="PANTHER" id="PTHR21299:SF2">
    <property type="entry name" value="CYTIDYLATE KINASE"/>
    <property type="match status" value="1"/>
</dbReference>
<keyword evidence="3 8" id="KW-0547">Nucleotide-binding</keyword>
<dbReference type="PANTHER" id="PTHR21299">
    <property type="entry name" value="CYTIDYLATE KINASE/PANTOATE-BETA-ALANINE LIGASE"/>
    <property type="match status" value="1"/>
</dbReference>
<name>A0AAW8AXM5_9GAMM</name>
<proteinExistence type="inferred from homology"/>
<dbReference type="GO" id="GO:0005524">
    <property type="term" value="F:ATP binding"/>
    <property type="evidence" value="ECO:0007669"/>
    <property type="project" value="UniProtKB-UniRule"/>
</dbReference>
<keyword evidence="8" id="KW-0963">Cytoplasm</keyword>
<feature type="domain" description="Cytidylate kinase" evidence="9">
    <location>
        <begin position="8"/>
        <end position="222"/>
    </location>
</feature>
<evidence type="ECO:0000313" key="11">
    <source>
        <dbReference type="Proteomes" id="UP001178354"/>
    </source>
</evidence>
<dbReference type="NCBIfam" id="TIGR00017">
    <property type="entry name" value="cmk"/>
    <property type="match status" value="1"/>
</dbReference>
<dbReference type="GO" id="GO:0015949">
    <property type="term" value="P:nucleobase-containing small molecule interconversion"/>
    <property type="evidence" value="ECO:0007669"/>
    <property type="project" value="TreeGrafter"/>
</dbReference>
<comment type="subcellular location">
    <subcellularLocation>
        <location evidence="8">Cytoplasm</location>
    </subcellularLocation>
</comment>
<evidence type="ECO:0000259" key="9">
    <source>
        <dbReference type="Pfam" id="PF02224"/>
    </source>
</evidence>
<keyword evidence="11" id="KW-1185">Reference proteome</keyword>
<keyword evidence="4 8" id="KW-0418">Kinase</keyword>
<evidence type="ECO:0000313" key="10">
    <source>
        <dbReference type="EMBL" id="MDP1519735.1"/>
    </source>
</evidence>
<evidence type="ECO:0000256" key="7">
    <source>
        <dbReference type="ARBA" id="ARBA00048478"/>
    </source>
</evidence>
<dbReference type="GO" id="GO:0036431">
    <property type="term" value="F:dCMP kinase activity"/>
    <property type="evidence" value="ECO:0007669"/>
    <property type="project" value="InterPro"/>
</dbReference>
<dbReference type="InterPro" id="IPR011994">
    <property type="entry name" value="Cytidylate_kinase_dom"/>
</dbReference>
<dbReference type="HAMAP" id="MF_00238">
    <property type="entry name" value="Cytidyl_kinase_type1"/>
    <property type="match status" value="1"/>
</dbReference>
<accession>A0AAW8AXM5</accession>
<comment type="catalytic activity">
    <reaction evidence="7 8">
        <text>CMP + ATP = CDP + ADP</text>
        <dbReference type="Rhea" id="RHEA:11600"/>
        <dbReference type="ChEBI" id="CHEBI:30616"/>
        <dbReference type="ChEBI" id="CHEBI:58069"/>
        <dbReference type="ChEBI" id="CHEBI:60377"/>
        <dbReference type="ChEBI" id="CHEBI:456216"/>
        <dbReference type="EC" id="2.7.4.25"/>
    </reaction>
</comment>
<protein>
    <recommendedName>
        <fullName evidence="8">Cytidylate kinase</fullName>
        <shortName evidence="8">CK</shortName>
        <ecNumber evidence="8">2.7.4.25</ecNumber>
    </recommendedName>
    <alternativeName>
        <fullName evidence="8">Cytidine monophosphate kinase</fullName>
        <shortName evidence="8">CMP kinase</shortName>
    </alternativeName>
</protein>
<organism evidence="10 11">
    <name type="scientific">Porticoccus litoralis</name>
    <dbReference type="NCBI Taxonomy" id="434086"/>
    <lineage>
        <taxon>Bacteria</taxon>
        <taxon>Pseudomonadati</taxon>
        <taxon>Pseudomonadota</taxon>
        <taxon>Gammaproteobacteria</taxon>
        <taxon>Cellvibrionales</taxon>
        <taxon>Porticoccaceae</taxon>
        <taxon>Porticoccus</taxon>
    </lineage>
</organism>
<reference evidence="10" key="2">
    <citation type="submission" date="2023-08" db="EMBL/GenBank/DDBJ databases">
        <authorList>
            <person name="Luo J."/>
        </authorList>
    </citation>
    <scope>NUCLEOTIDE SEQUENCE</scope>
    <source>
        <strain evidence="10">DSM 25064</strain>
    </source>
</reference>
<dbReference type="EMBL" id="JAUUUU010000001">
    <property type="protein sequence ID" value="MDP1519735.1"/>
    <property type="molecule type" value="Genomic_DNA"/>
</dbReference>
<dbReference type="GO" id="GO:0006220">
    <property type="term" value="P:pyrimidine nucleotide metabolic process"/>
    <property type="evidence" value="ECO:0007669"/>
    <property type="project" value="UniProtKB-UniRule"/>
</dbReference>
<evidence type="ECO:0000256" key="2">
    <source>
        <dbReference type="ARBA" id="ARBA00022679"/>
    </source>
</evidence>
<dbReference type="InterPro" id="IPR003136">
    <property type="entry name" value="Cytidylate_kin"/>
</dbReference>
<evidence type="ECO:0000256" key="5">
    <source>
        <dbReference type="ARBA" id="ARBA00022840"/>
    </source>
</evidence>
<comment type="catalytic activity">
    <reaction evidence="6 8">
        <text>dCMP + ATP = dCDP + ADP</text>
        <dbReference type="Rhea" id="RHEA:25094"/>
        <dbReference type="ChEBI" id="CHEBI:30616"/>
        <dbReference type="ChEBI" id="CHEBI:57566"/>
        <dbReference type="ChEBI" id="CHEBI:58593"/>
        <dbReference type="ChEBI" id="CHEBI:456216"/>
        <dbReference type="EC" id="2.7.4.25"/>
    </reaction>
</comment>
<evidence type="ECO:0000256" key="8">
    <source>
        <dbReference type="HAMAP-Rule" id="MF_00238"/>
    </source>
</evidence>
<evidence type="ECO:0000256" key="4">
    <source>
        <dbReference type="ARBA" id="ARBA00022777"/>
    </source>
</evidence>
<gene>
    <name evidence="8 10" type="primary">cmk</name>
    <name evidence="10" type="ORF">Q8A57_01995</name>
</gene>
<dbReference type="GO" id="GO:0005829">
    <property type="term" value="C:cytosol"/>
    <property type="evidence" value="ECO:0007669"/>
    <property type="project" value="TreeGrafter"/>
</dbReference>
<reference evidence="10" key="1">
    <citation type="journal article" date="2010" name="Int. J. Syst. Evol. Microbiol.">
        <title>Porticoccus litoralis gen. nov., sp. nov., a gammaproteobacterium isolated from the Yellow Sea.</title>
        <authorList>
            <person name="Oh H.M."/>
            <person name="Kim H."/>
            <person name="Kim K.M."/>
            <person name="Min G.S."/>
            <person name="Cho J.C."/>
        </authorList>
    </citation>
    <scope>NUCLEOTIDE SEQUENCE</scope>
    <source>
        <strain evidence="10">DSM 25064</strain>
    </source>
</reference>
<dbReference type="SUPFAM" id="SSF52540">
    <property type="entry name" value="P-loop containing nucleoside triphosphate hydrolases"/>
    <property type="match status" value="1"/>
</dbReference>
<evidence type="ECO:0000256" key="3">
    <source>
        <dbReference type="ARBA" id="ARBA00022741"/>
    </source>
</evidence>
<dbReference type="InterPro" id="IPR027417">
    <property type="entry name" value="P-loop_NTPase"/>
</dbReference>
<dbReference type="CDD" id="cd02020">
    <property type="entry name" value="CMPK"/>
    <property type="match status" value="1"/>
</dbReference>
<keyword evidence="5 8" id="KW-0067">ATP-binding</keyword>
<feature type="binding site" evidence="8">
    <location>
        <begin position="12"/>
        <end position="20"/>
    </location>
    <ligand>
        <name>ATP</name>
        <dbReference type="ChEBI" id="CHEBI:30616"/>
    </ligand>
</feature>
<evidence type="ECO:0000256" key="1">
    <source>
        <dbReference type="ARBA" id="ARBA00009427"/>
    </source>
</evidence>
<dbReference type="Gene3D" id="3.40.50.300">
    <property type="entry name" value="P-loop containing nucleotide triphosphate hydrolases"/>
    <property type="match status" value="1"/>
</dbReference>
<comment type="caution">
    <text evidence="10">The sequence shown here is derived from an EMBL/GenBank/DDBJ whole genome shotgun (WGS) entry which is preliminary data.</text>
</comment>
<keyword evidence="2 8" id="KW-0808">Transferase</keyword>